<dbReference type="InterPro" id="IPR038718">
    <property type="entry name" value="SNF2-like_sf"/>
</dbReference>
<dbReference type="Pfam" id="PF00271">
    <property type="entry name" value="Helicase_C"/>
    <property type="match status" value="1"/>
</dbReference>
<evidence type="ECO:0000313" key="5">
    <source>
        <dbReference type="Proteomes" id="UP001600165"/>
    </source>
</evidence>
<keyword evidence="4" id="KW-0067">ATP-binding</keyword>
<dbReference type="PANTHER" id="PTHR10799">
    <property type="entry name" value="SNF2/RAD54 HELICASE FAMILY"/>
    <property type="match status" value="1"/>
</dbReference>
<keyword evidence="5" id="KW-1185">Reference proteome</keyword>
<dbReference type="Pfam" id="PF12419">
    <property type="entry name" value="DUF3670"/>
    <property type="match status" value="1"/>
</dbReference>
<dbReference type="Gene3D" id="3.40.50.300">
    <property type="entry name" value="P-loop containing nucleotide triphosphate hydrolases"/>
    <property type="match status" value="1"/>
</dbReference>
<dbReference type="Proteomes" id="UP001600165">
    <property type="component" value="Unassembled WGS sequence"/>
</dbReference>
<dbReference type="InterPro" id="IPR001650">
    <property type="entry name" value="Helicase_C-like"/>
</dbReference>
<dbReference type="PROSITE" id="PS51192">
    <property type="entry name" value="HELICASE_ATP_BIND_1"/>
    <property type="match status" value="1"/>
</dbReference>
<keyword evidence="4" id="KW-0547">Nucleotide-binding</keyword>
<dbReference type="GO" id="GO:0004386">
    <property type="term" value="F:helicase activity"/>
    <property type="evidence" value="ECO:0007669"/>
    <property type="project" value="UniProtKB-KW"/>
</dbReference>
<dbReference type="InterPro" id="IPR027417">
    <property type="entry name" value="P-loop_NTPase"/>
</dbReference>
<evidence type="ECO:0000256" key="1">
    <source>
        <dbReference type="ARBA" id="ARBA00022801"/>
    </source>
</evidence>
<feature type="domain" description="Helicase C-terminal" evidence="3">
    <location>
        <begin position="914"/>
        <end position="1071"/>
    </location>
</feature>
<proteinExistence type="predicted"/>
<dbReference type="GO" id="GO:0016787">
    <property type="term" value="F:hydrolase activity"/>
    <property type="evidence" value="ECO:0007669"/>
    <property type="project" value="UniProtKB-KW"/>
</dbReference>
<dbReference type="InterPro" id="IPR022138">
    <property type="entry name" value="DUF3670"/>
</dbReference>
<dbReference type="InterPro" id="IPR014001">
    <property type="entry name" value="Helicase_ATP-bd"/>
</dbReference>
<dbReference type="Pfam" id="PF00176">
    <property type="entry name" value="SNF2-rel_dom"/>
    <property type="match status" value="1"/>
</dbReference>
<dbReference type="SUPFAM" id="SSF52540">
    <property type="entry name" value="P-loop containing nucleoside triphosphate hydrolases"/>
    <property type="match status" value="2"/>
</dbReference>
<gene>
    <name evidence="4" type="ORF">ACFVKH_03770</name>
</gene>
<accession>A0ABW6IB53</accession>
<organism evidence="4 5">
    <name type="scientific">Almyronema epifaneia S1</name>
    <dbReference type="NCBI Taxonomy" id="2991925"/>
    <lineage>
        <taxon>Bacteria</taxon>
        <taxon>Bacillati</taxon>
        <taxon>Cyanobacteriota</taxon>
        <taxon>Cyanophyceae</taxon>
        <taxon>Nodosilineales</taxon>
        <taxon>Nodosilineaceae</taxon>
        <taxon>Almyronema</taxon>
        <taxon>Almyronema epifaneia</taxon>
    </lineage>
</organism>
<dbReference type="SMART" id="SM00490">
    <property type="entry name" value="HELICc"/>
    <property type="match status" value="1"/>
</dbReference>
<reference evidence="4 5" key="1">
    <citation type="submission" date="2024-10" db="EMBL/GenBank/DDBJ databases">
        <authorList>
            <person name="Ratan Roy A."/>
            <person name="Morales Sandoval P.H."/>
            <person name="De Los Santos Villalobos S."/>
            <person name="Chakraborty S."/>
            <person name="Mukherjee J."/>
        </authorList>
    </citation>
    <scope>NUCLEOTIDE SEQUENCE [LARGE SCALE GENOMIC DNA]</scope>
    <source>
        <strain evidence="4 5">S1</strain>
    </source>
</reference>
<dbReference type="RefSeq" id="WP_377961812.1">
    <property type="nucleotide sequence ID" value="NZ_JBHZOL010000021.1"/>
</dbReference>
<dbReference type="EC" id="3.6.4.-" evidence="4"/>
<dbReference type="CDD" id="cd18793">
    <property type="entry name" value="SF2_C_SNF"/>
    <property type="match status" value="1"/>
</dbReference>
<keyword evidence="4" id="KW-0347">Helicase</keyword>
<dbReference type="InterPro" id="IPR000330">
    <property type="entry name" value="SNF2_N"/>
</dbReference>
<dbReference type="EMBL" id="JBHZOL010000021">
    <property type="protein sequence ID" value="MFE4105383.1"/>
    <property type="molecule type" value="Genomic_DNA"/>
</dbReference>
<feature type="domain" description="Helicase ATP-binding" evidence="2">
    <location>
        <begin position="624"/>
        <end position="787"/>
    </location>
</feature>
<dbReference type="PROSITE" id="PS51194">
    <property type="entry name" value="HELICASE_CTER"/>
    <property type="match status" value="1"/>
</dbReference>
<evidence type="ECO:0000313" key="4">
    <source>
        <dbReference type="EMBL" id="MFE4105383.1"/>
    </source>
</evidence>
<dbReference type="CDD" id="cd18012">
    <property type="entry name" value="DEXQc_arch_SWI2_SNF2"/>
    <property type="match status" value="1"/>
</dbReference>
<sequence>MAILHGNWIAQDHCFFIWGETWRHLETVPVPADNLLPHPYSMTAEELVAFLESSTRRSEQTGKLEPFFQVPAAMLQAVVASGGKAASRRRAGKTAVAQPATPSRVGNGWRSQVIALPTQNQPDGFVPQLSNASPEMLESEQTDRALFPWQVEGFQLTAAEALTFFEGLPLGQAVSDATLIGSDLCYWSHIARWVLDLLARAKFLPEVHPAADGAIATWQLLLDSAIDQSRLRTYIQQMPAVCRAYQTSATDTAVAAVDLLAAPQEVLLSFLSTLVNTQVKAVAQSQPLPTNIPVDSDIPIRDWLVALGSTTHQFETHLLAALRLQEAIATWTAPLQNLQAGQTAAFRTCFVLEPPSSTTPDWQLRYCMQATDNDDVLLAATTIWENPVDELLYQNRTLENPQENFLAGLGRAARLYQPIHDSLQTQRPQACVLDPIQAFEFIKAAAWRLQDSGFGVILPPSLVSQQAELDNRLGLSIRAEAPQRQQRQRLGLQSLLNFQWELTLAGEKLSQREFQQLLSKQSPLVEINGKWVELRPQDVKAAQTFFKQRPEQMSFSVEDALRISTGDTQVIEKLPVVSFEASGALKELINTLTTGNQTLEPIPEPEGFAGQLRPYQARGVSWLAFLEQWGLGACLADDMGLGKTIQLIAFLLYLRENNLLERPTLLVCPTSVIGNWEREVRRFGPKLKTLVYHGDKRPQGKSFAKAAAATDLVITSYALVHRDLKNLKAVTWQGIVLDEAQNIKNPEAKQSQAVREIAADFRITLTGTPIENRLAELWSILDFLNPGYLGPRNFFQRRFATPIERYGDTASLKTLRSLVQPFILRRLKTDRSIIQELPEKQEMTVFCGLTAEQASLYQQTVEASLAAIEESEGIQRHGLILSLLVKLKQICNHPAQFLKQKSLGKVNRSAKLMRLDEMLEELIAEGDRALIFTQFSEWGKLLKAHLERYLGQETLFLYGSTSQKQREAMVDRFQHDPNAPKLFILSLKAGGVGLNLTRANHVFHFDRWWNPAVENQATDRAFRIGQTRNVQVHKFVCTGTLEERIHELIENKKALSEQVVSSGEQWLTDFDSDQLRNLLLLDRSAIIDES</sequence>
<name>A0ABW6IB53_9CYAN</name>
<evidence type="ECO:0000259" key="3">
    <source>
        <dbReference type="PROSITE" id="PS51194"/>
    </source>
</evidence>
<dbReference type="InterPro" id="IPR049730">
    <property type="entry name" value="SNF2/RAD54-like_C"/>
</dbReference>
<dbReference type="SMART" id="SM00487">
    <property type="entry name" value="DEXDc"/>
    <property type="match status" value="1"/>
</dbReference>
<comment type="caution">
    <text evidence="4">The sequence shown here is derived from an EMBL/GenBank/DDBJ whole genome shotgun (WGS) entry which is preliminary data.</text>
</comment>
<protein>
    <submittedName>
        <fullName evidence="4">DEAD/DEAH box helicase</fullName>
        <ecNumber evidence="4">3.6.4.-</ecNumber>
    </submittedName>
</protein>
<dbReference type="Gene3D" id="3.40.50.10810">
    <property type="entry name" value="Tandem AAA-ATPase domain"/>
    <property type="match status" value="1"/>
</dbReference>
<keyword evidence="1 4" id="KW-0378">Hydrolase</keyword>
<evidence type="ECO:0000259" key="2">
    <source>
        <dbReference type="PROSITE" id="PS51192"/>
    </source>
</evidence>